<dbReference type="InParanoid" id="A0A1Y2LU10"/>
<keyword evidence="1" id="KW-1133">Transmembrane helix</keyword>
<reference evidence="2 3" key="1">
    <citation type="journal article" date="2017" name="Genome Announc.">
        <title>Genome sequence of the saprophytic ascomycete Epicoccum nigrum ICMP 19927 strain isolated from New Zealand.</title>
        <authorList>
            <person name="Fokin M."/>
            <person name="Fleetwood D."/>
            <person name="Weir B.S."/>
            <person name="Villas-Boas S.G."/>
        </authorList>
    </citation>
    <scope>NUCLEOTIDE SEQUENCE [LARGE SCALE GENOMIC DNA]</scope>
    <source>
        <strain evidence="2 3">ICMP 19927</strain>
    </source>
</reference>
<name>A0A1Y2LU10_EPING</name>
<evidence type="ECO:0000256" key="1">
    <source>
        <dbReference type="SAM" id="Phobius"/>
    </source>
</evidence>
<keyword evidence="1" id="KW-0472">Membrane</keyword>
<dbReference type="AlphaFoldDB" id="A0A1Y2LU10"/>
<feature type="transmembrane region" description="Helical" evidence="1">
    <location>
        <begin position="80"/>
        <end position="100"/>
    </location>
</feature>
<sequence>MAVIYVAGFVFTIGGAHEQSKAISTTAFAVTPLVYGSVIALCLAYFTVALAEFVITFQRFEILIVHLGSEIVIDFARWEMIMMLLLVEVVLVFCMWVFCIKGMPAIIRRLKKLDKRRRIRTVFEPMLLFYQVTWSHWLRVY</sequence>
<protein>
    <submittedName>
        <fullName evidence="2">Uncharacterized protein</fullName>
    </submittedName>
</protein>
<dbReference type="EMBL" id="KZ107849">
    <property type="protein sequence ID" value="OSS47303.1"/>
    <property type="molecule type" value="Genomic_DNA"/>
</dbReference>
<accession>A0A1Y2LU10</accession>
<organism evidence="2 3">
    <name type="scientific">Epicoccum nigrum</name>
    <name type="common">Soil fungus</name>
    <name type="synonym">Epicoccum purpurascens</name>
    <dbReference type="NCBI Taxonomy" id="105696"/>
    <lineage>
        <taxon>Eukaryota</taxon>
        <taxon>Fungi</taxon>
        <taxon>Dikarya</taxon>
        <taxon>Ascomycota</taxon>
        <taxon>Pezizomycotina</taxon>
        <taxon>Dothideomycetes</taxon>
        <taxon>Pleosporomycetidae</taxon>
        <taxon>Pleosporales</taxon>
        <taxon>Pleosporineae</taxon>
        <taxon>Didymellaceae</taxon>
        <taxon>Epicoccum</taxon>
    </lineage>
</organism>
<gene>
    <name evidence="2" type="ORF">B5807_09901</name>
</gene>
<keyword evidence="1" id="KW-0812">Transmembrane</keyword>
<dbReference type="Proteomes" id="UP000193240">
    <property type="component" value="Unassembled WGS sequence"/>
</dbReference>
<evidence type="ECO:0000313" key="3">
    <source>
        <dbReference type="Proteomes" id="UP000193240"/>
    </source>
</evidence>
<evidence type="ECO:0000313" key="2">
    <source>
        <dbReference type="EMBL" id="OSS47303.1"/>
    </source>
</evidence>
<keyword evidence="3" id="KW-1185">Reference proteome</keyword>
<feature type="transmembrane region" description="Helical" evidence="1">
    <location>
        <begin position="33"/>
        <end position="60"/>
    </location>
</feature>
<feature type="transmembrane region" description="Helical" evidence="1">
    <location>
        <begin position="121"/>
        <end position="138"/>
    </location>
</feature>
<proteinExistence type="predicted"/>